<organism evidence="1 2">
    <name type="scientific">Eretmocerus hayati</name>
    <dbReference type="NCBI Taxonomy" id="131215"/>
    <lineage>
        <taxon>Eukaryota</taxon>
        <taxon>Metazoa</taxon>
        <taxon>Ecdysozoa</taxon>
        <taxon>Arthropoda</taxon>
        <taxon>Hexapoda</taxon>
        <taxon>Insecta</taxon>
        <taxon>Pterygota</taxon>
        <taxon>Neoptera</taxon>
        <taxon>Endopterygota</taxon>
        <taxon>Hymenoptera</taxon>
        <taxon>Apocrita</taxon>
        <taxon>Proctotrupomorpha</taxon>
        <taxon>Chalcidoidea</taxon>
        <taxon>Aphelinidae</taxon>
        <taxon>Aphelininae</taxon>
        <taxon>Eretmocerus</taxon>
    </lineage>
</organism>
<keyword evidence="2" id="KW-1185">Reference proteome</keyword>
<evidence type="ECO:0000313" key="2">
    <source>
        <dbReference type="Proteomes" id="UP001239111"/>
    </source>
</evidence>
<evidence type="ECO:0000313" key="1">
    <source>
        <dbReference type="EMBL" id="KAJ8676699.1"/>
    </source>
</evidence>
<accession>A0ACC2P2D9</accession>
<reference evidence="1" key="1">
    <citation type="submission" date="2023-04" db="EMBL/GenBank/DDBJ databases">
        <title>A chromosome-level genome assembly of the parasitoid wasp Eretmocerus hayati.</title>
        <authorList>
            <person name="Zhong Y."/>
            <person name="Liu S."/>
            <person name="Liu Y."/>
        </authorList>
    </citation>
    <scope>NUCLEOTIDE SEQUENCE</scope>
    <source>
        <strain evidence="1">ZJU_SS_LIU_2023</strain>
    </source>
</reference>
<comment type="caution">
    <text evidence="1">The sequence shown here is derived from an EMBL/GenBank/DDBJ whole genome shotgun (WGS) entry which is preliminary data.</text>
</comment>
<dbReference type="Proteomes" id="UP001239111">
    <property type="component" value="Chromosome 2"/>
</dbReference>
<protein>
    <submittedName>
        <fullName evidence="1">Uncharacterized protein</fullName>
    </submittedName>
</protein>
<sequence length="259" mass="28352">MLTASPAFNTASTNCQQTLTLNNSENQSITIVIPAEPSTDSEQLPNSAEYTDLISQAILNIPDMQLAMTEDGEFYRLCSSSYNSCAYQSSYEYISLLVLFIFALETSAGIEDIQNATEKHSYAMSSMQLPVAQIILNGFDENHLLRSALTVEELPIAAIPIVNDGGDRNDNIGMTENSMESSSPASSSAISSQNKGMDSLVTKKDLDDMDISMVGLIRKEINNALNTFFNKECEKEFEDIRNITMKSVPALDLSDAIPL</sequence>
<dbReference type="EMBL" id="CM056742">
    <property type="protein sequence ID" value="KAJ8676699.1"/>
    <property type="molecule type" value="Genomic_DNA"/>
</dbReference>
<proteinExistence type="predicted"/>
<name>A0ACC2P2D9_9HYME</name>
<gene>
    <name evidence="1" type="ORF">QAD02_012486</name>
</gene>